<dbReference type="HOGENOM" id="CLU_2917345_0_0_0"/>
<reference evidence="1 2" key="1">
    <citation type="journal article" date="2008" name="Biol. Direct">
        <title>Complete genome sequence of the extremely acidophilic methanotroph isolate V4, Methylacidiphilum infernorum, a representative of the bacterial phylum Verrucomicrobia.</title>
        <authorList>
            <person name="Hou S."/>
            <person name="Makarova K.S."/>
            <person name="Saw J.H."/>
            <person name="Senin P."/>
            <person name="Ly B.V."/>
            <person name="Zhou Z."/>
            <person name="Ren Y."/>
            <person name="Wang J."/>
            <person name="Galperin M.Y."/>
            <person name="Omelchenko M.V."/>
            <person name="Wolf Y.I."/>
            <person name="Yutin N."/>
            <person name="Koonin E.V."/>
            <person name="Stott M.B."/>
            <person name="Mountain B.W."/>
            <person name="Crowe M.A."/>
            <person name="Smirnova A.V."/>
            <person name="Dunfield P.F."/>
            <person name="Feng L."/>
            <person name="Wang L."/>
            <person name="Alam M."/>
        </authorList>
    </citation>
    <scope>NUCLEOTIDE SEQUENCE [LARGE SCALE GENOMIC DNA]</scope>
    <source>
        <strain evidence="2">Isolate V4</strain>
    </source>
</reference>
<evidence type="ECO:0000313" key="1">
    <source>
        <dbReference type="EMBL" id="ACD84463.1"/>
    </source>
</evidence>
<dbReference type="EMBL" id="CP000975">
    <property type="protein sequence ID" value="ACD84463.1"/>
    <property type="molecule type" value="Genomic_DNA"/>
</dbReference>
<proteinExistence type="predicted"/>
<sequence>MNRAEKNKIIEPCKKSLSPVVDQLLFLLFLGEKNKFFSLKIQGERKKTLTIRKTKPDIIRF</sequence>
<dbReference type="AlphaFoldDB" id="B3E0Y6"/>
<dbReference type="Proteomes" id="UP000009149">
    <property type="component" value="Chromosome"/>
</dbReference>
<dbReference type="KEGG" id="min:Minf_2409"/>
<organism evidence="1 2">
    <name type="scientific">Methylacidiphilum infernorum (isolate V4)</name>
    <name type="common">Methylokorus infernorum (strain V4)</name>
    <dbReference type="NCBI Taxonomy" id="481448"/>
    <lineage>
        <taxon>Bacteria</taxon>
        <taxon>Pseudomonadati</taxon>
        <taxon>Verrucomicrobiota</taxon>
        <taxon>Methylacidiphilae</taxon>
        <taxon>Methylacidiphilales</taxon>
        <taxon>Methylacidiphilaceae</taxon>
        <taxon>Methylacidiphilum (ex Ratnadevi et al. 2023)</taxon>
    </lineage>
</organism>
<evidence type="ECO:0000313" key="2">
    <source>
        <dbReference type="Proteomes" id="UP000009149"/>
    </source>
</evidence>
<gene>
    <name evidence="1" type="ordered locus">Minf_2409</name>
</gene>
<accession>B3E0Y6</accession>
<protein>
    <submittedName>
        <fullName evidence="1">Uncharacterized protein</fullName>
    </submittedName>
</protein>
<name>B3E0Y6_METI4</name>